<protein>
    <submittedName>
        <fullName evidence="7">HYDIN protein</fullName>
    </submittedName>
</protein>
<evidence type="ECO:0000313" key="7">
    <source>
        <dbReference type="EMBL" id="NXJ99580.1"/>
    </source>
</evidence>
<dbReference type="GO" id="GO:0005930">
    <property type="term" value="C:axoneme"/>
    <property type="evidence" value="ECO:0007669"/>
    <property type="project" value="TreeGrafter"/>
</dbReference>
<keyword evidence="5" id="KW-0966">Cell projection</keyword>
<evidence type="ECO:0000256" key="4">
    <source>
        <dbReference type="ARBA" id="ARBA00023069"/>
    </source>
</evidence>
<evidence type="ECO:0000256" key="2">
    <source>
        <dbReference type="ARBA" id="ARBA00004496"/>
    </source>
</evidence>
<dbReference type="PANTHER" id="PTHR23053">
    <property type="entry name" value="DLEC1 DELETED IN LUNG AND ESOPHAGEAL CANCER 1"/>
    <property type="match status" value="1"/>
</dbReference>
<comment type="subcellular location">
    <subcellularLocation>
        <location evidence="1">Cell projection</location>
        <location evidence="1">Cilium</location>
    </subcellularLocation>
    <subcellularLocation>
        <location evidence="2">Cytoplasm</location>
    </subcellularLocation>
</comment>
<dbReference type="GO" id="GO:0003341">
    <property type="term" value="P:cilium movement"/>
    <property type="evidence" value="ECO:0007669"/>
    <property type="project" value="TreeGrafter"/>
</dbReference>
<reference evidence="7 8" key="1">
    <citation type="submission" date="2019-09" db="EMBL/GenBank/DDBJ databases">
        <title>Bird 10,000 Genomes (B10K) Project - Family phase.</title>
        <authorList>
            <person name="Zhang G."/>
        </authorList>
    </citation>
    <scope>NUCLEOTIDE SEQUENCE [LARGE SCALE GENOMIC DNA]</scope>
    <source>
        <strain evidence="7">B10K-DU-011-20</strain>
        <tissue evidence="7">Muscle</tissue>
    </source>
</reference>
<dbReference type="EMBL" id="VXAM01001238">
    <property type="protein sequence ID" value="NXJ99580.1"/>
    <property type="molecule type" value="Genomic_DNA"/>
</dbReference>
<keyword evidence="8" id="KW-1185">Reference proteome</keyword>
<feature type="non-terminal residue" evidence="7">
    <location>
        <position position="1"/>
    </location>
</feature>
<accession>A0A7L0FVG3</accession>
<evidence type="ECO:0000259" key="6">
    <source>
        <dbReference type="Pfam" id="PF22544"/>
    </source>
</evidence>
<dbReference type="GO" id="GO:1904158">
    <property type="term" value="P:axonemal central apparatus assembly"/>
    <property type="evidence" value="ECO:0007669"/>
    <property type="project" value="TreeGrafter"/>
</dbReference>
<organism evidence="7 8">
    <name type="scientific">Corythaixoides concolor</name>
    <name type="common">Grey go-away-bird</name>
    <dbReference type="NCBI Taxonomy" id="103956"/>
    <lineage>
        <taxon>Eukaryota</taxon>
        <taxon>Metazoa</taxon>
        <taxon>Chordata</taxon>
        <taxon>Craniata</taxon>
        <taxon>Vertebrata</taxon>
        <taxon>Euteleostomi</taxon>
        <taxon>Archelosauria</taxon>
        <taxon>Archosauria</taxon>
        <taxon>Dinosauria</taxon>
        <taxon>Saurischia</taxon>
        <taxon>Theropoda</taxon>
        <taxon>Coelurosauria</taxon>
        <taxon>Aves</taxon>
        <taxon>Neognathae</taxon>
        <taxon>Neoaves</taxon>
        <taxon>Otidimorphae</taxon>
        <taxon>Musophagiformes</taxon>
        <taxon>Musophagidae</taxon>
        <taxon>Corythaixoides</taxon>
    </lineage>
</organism>
<feature type="domain" description="HYDIN/VesB/CFA65-like Ig-like" evidence="6">
    <location>
        <begin position="28"/>
        <end position="119"/>
    </location>
</feature>
<dbReference type="InterPro" id="IPR013783">
    <property type="entry name" value="Ig-like_fold"/>
</dbReference>
<evidence type="ECO:0000313" key="8">
    <source>
        <dbReference type="Proteomes" id="UP000526942"/>
    </source>
</evidence>
<comment type="caution">
    <text evidence="7">The sequence shown here is derived from an EMBL/GenBank/DDBJ whole genome shotgun (WGS) entry which is preliminary data.</text>
</comment>
<sequence length="1289" mass="142425">QDYFHQITFITEREKFIVPIRAIGPRAMLDFPDQLDFSVCPVKHSTEKTLLVRNIGNREARYRISTESPFSIDVSAGTLGIGDAMQVTVEFHPLTTGDHSTPLLVHYDTGEDTHTSLCGTAVDVNIRLDSSSLTIEKTYVTLANHRSVVIHNRSNIVAQFQWKASVIQEVEEQQKQRFQEEQEECSLESTLQRHFGLLCRTFQQQRANMQGDSMLFSDGVFTIEPMEGEVQPNSSVEINVIFRPKEAKAYQKLFFCDISGRETRLPLCIKAEGLGPRLCFNFDQLDIGEVFMGLTHRYEAILLNKGLINAHFSFVPPTTAVGSGFTFQPNEGTILPDGLQVLKISFISTILGRFTEELRFSVDGSPEPVTLTIRGCVIGPTFHFNVPALHFGDVSFGFPRTLSCRLINTSLVSMTCSLRIPGDGSGAPSSTSSAWMLNRARPRWRKGTKSHARPTEFTITPCRGTIRALGFLDIQVTLCSNTPKRYDLALVVDVDGVGEAVSSLYLTARCFVPELQVLNPTVMFGGCFLKFPYQQTLTLVNDSSLPGCYRLLPQVCYHQKEGAAMWYSSPVQCGIIQPHSSVEVPLTVEVQAMGEQDTVAYVIVFGNEGSPLKIHLVCTGKGPVVYVYPSKIDFGSIPVLQDASQTLHLSNQTVIPAPFCVKMAGKCSHWRIEPSEGVVPPETELSVALIANLDDTRRFKDKVIVSVENSCSYDIPVQAVGVGTTIVADKPFPPELNLGPQFSLSSSFYRFKLTNKGRRTHQLYWVMEGFALWRQHGRLPPISSSRGKGSFQSPKPPVFKLQPRRMELAPGKTVEVTLEGFSSTSQVRFLAGCLCLSVVKADLRLLQALHCGLNPARFSPLTALTAFYEATRADKQPSDVLTLQYKPLSLKNLSSLPVSVVLTLEEPFIICDAEQQPLPADPIKLETGEELHLCIGFNPAYVNDLNIRVAKKILKIEFLEHPHKEKITIRGEVYFPNLHIKTTAVDFGCILNETEVKRCIEMTNCSPLCVRYRWFFLADGHTNQIRCVHLCPLLETALPGVLFVLCKDQGYGGACSRVVSPRPASCFLQPMVFVFQPLPSTAARLESTVKTRRPVGIKEVMELAETSLLTLGVEQVFDILPLFGELKPGESEQVIFTFFGHTNIVAGAVALCVVEGGPTYEVTLSGEASLVNYLLDVTEIDCGLQPFNKVTKAEVTLRNTGKMGFPYEVRNSSASAAGRPLPGVPLVVPSTGSVGPGTEQVLKVHYLPGVPGVFCKTFQIQVAHLEPQEISLKGEGRSPRTHLDLPRNI</sequence>
<evidence type="ECO:0000256" key="5">
    <source>
        <dbReference type="ARBA" id="ARBA00023273"/>
    </source>
</evidence>
<proteinExistence type="predicted"/>
<dbReference type="OrthoDB" id="442692at2759"/>
<dbReference type="Gene3D" id="2.60.40.10">
    <property type="entry name" value="Immunoglobulins"/>
    <property type="match status" value="8"/>
</dbReference>
<feature type="domain" description="HYDIN/VesB/CFA65-like Ig-like" evidence="6">
    <location>
        <begin position="276"/>
        <end position="376"/>
    </location>
</feature>
<evidence type="ECO:0000256" key="1">
    <source>
        <dbReference type="ARBA" id="ARBA00004138"/>
    </source>
</evidence>
<keyword evidence="4" id="KW-0969">Cilium</keyword>
<feature type="domain" description="HYDIN/VesB/CFA65-like Ig-like" evidence="6">
    <location>
        <begin position="628"/>
        <end position="709"/>
    </location>
</feature>
<dbReference type="InterPro" id="IPR053879">
    <property type="entry name" value="HYDIN_VesB_CFA65-like_Ig"/>
</dbReference>
<dbReference type="InterPro" id="IPR033305">
    <property type="entry name" value="Hydin-like"/>
</dbReference>
<keyword evidence="3" id="KW-0963">Cytoplasm</keyword>
<gene>
    <name evidence="7" type="primary">Hydin</name>
    <name evidence="7" type="ORF">CORCON_R01073</name>
</gene>
<dbReference type="Proteomes" id="UP000526942">
    <property type="component" value="Unassembled WGS sequence"/>
</dbReference>
<evidence type="ECO:0000256" key="3">
    <source>
        <dbReference type="ARBA" id="ARBA00022490"/>
    </source>
</evidence>
<dbReference type="Pfam" id="PF22544">
    <property type="entry name" value="HYDIN_VesB_CFA65-like_Ig"/>
    <property type="match status" value="3"/>
</dbReference>
<name>A0A7L0FVG3_CORCN</name>
<dbReference type="PANTHER" id="PTHR23053:SF0">
    <property type="entry name" value="HYDROCEPHALUS-INDUCING PROTEIN HOMOLOG"/>
    <property type="match status" value="1"/>
</dbReference>
<feature type="non-terminal residue" evidence="7">
    <location>
        <position position="1289"/>
    </location>
</feature>